<dbReference type="GO" id="GO:0005975">
    <property type="term" value="P:carbohydrate metabolic process"/>
    <property type="evidence" value="ECO:0007669"/>
    <property type="project" value="InterPro"/>
</dbReference>
<dbReference type="PANTHER" id="PTHR43095">
    <property type="entry name" value="SUGAR KINASE"/>
    <property type="match status" value="1"/>
</dbReference>
<feature type="domain" description="Carbohydrate kinase FGGY C-terminal" evidence="5">
    <location>
        <begin position="261"/>
        <end position="447"/>
    </location>
</feature>
<evidence type="ECO:0000259" key="5">
    <source>
        <dbReference type="Pfam" id="PF02782"/>
    </source>
</evidence>
<dbReference type="InterPro" id="IPR018485">
    <property type="entry name" value="FGGY_C"/>
</dbReference>
<dbReference type="Gene3D" id="3.30.420.40">
    <property type="match status" value="2"/>
</dbReference>
<protein>
    <submittedName>
        <fullName evidence="6">Putative carbohydrate kinase, FGGY family</fullName>
    </submittedName>
</protein>
<dbReference type="InterPro" id="IPR000577">
    <property type="entry name" value="Carb_kinase_FGGY"/>
</dbReference>
<dbReference type="AlphaFoldDB" id="A0A1R4KCL6"/>
<organism evidence="6 7">
    <name type="scientific">Mycetocola reblochoni REB411</name>
    <dbReference type="NCBI Taxonomy" id="1255698"/>
    <lineage>
        <taxon>Bacteria</taxon>
        <taxon>Bacillati</taxon>
        <taxon>Actinomycetota</taxon>
        <taxon>Actinomycetes</taxon>
        <taxon>Micrococcales</taxon>
        <taxon>Microbacteriaceae</taxon>
        <taxon>Mycetocola</taxon>
    </lineage>
</organism>
<dbReference type="PANTHER" id="PTHR43095:SF3">
    <property type="entry name" value="L-XYLULOSE_3-KETO-L-GULONATE KINASE"/>
    <property type="match status" value="1"/>
</dbReference>
<reference evidence="7" key="1">
    <citation type="submission" date="2017-02" db="EMBL/GenBank/DDBJ databases">
        <authorList>
            <person name="Dridi B."/>
        </authorList>
    </citation>
    <scope>NUCLEOTIDE SEQUENCE [LARGE SCALE GENOMIC DNA]</scope>
    <source>
        <strain evidence="7">EB411</strain>
    </source>
</reference>
<dbReference type="Pfam" id="PF02782">
    <property type="entry name" value="FGGY_C"/>
    <property type="match status" value="1"/>
</dbReference>
<keyword evidence="3 6" id="KW-0418">Kinase</keyword>
<proteinExistence type="inferred from homology"/>
<keyword evidence="2" id="KW-0808">Transferase</keyword>
<comment type="similarity">
    <text evidence="1">Belongs to the FGGY kinase family.</text>
</comment>
<gene>
    <name evidence="6" type="ORF">FM119_12940</name>
</gene>
<keyword evidence="7" id="KW-1185">Reference proteome</keyword>
<dbReference type="Proteomes" id="UP000196778">
    <property type="component" value="Unassembled WGS sequence"/>
</dbReference>
<sequence length="497" mass="51912">MKQCYIGIDVGLTSAKAAAFDGEGRELRTFSAANPREAVDSSRQEISMTALWEVVASVLRPLAEWLTANGYRPAGIGATGHGNGLYLVDERLEPVRPAIASTDTRADRIVRQVSPAAVAQLHALTGSVPWAGQPGPLLAWLAENEPESLARARWALSCKDWITLRLTGRPGGDVSDASGEGLLTLSTRDYEPRLFDALGVDRGVMGLLPPLAESDAVVGEVTAEAAASTGLSAGLPVVAGCMDCIASPMGAGALEQGDVTVIVGTWAINSVVVPVDQAPPAVTLNAFLPDPRLMLAQEVAPTSAASIEWFSSLMSTLSADAVTPRQLMAAAASVPAGADGVLFLPFVHGAPDHAGASGTFLGLRDNHGYAEMARAVAEGITQYHRVQLEKLCRSGARTSDAPWTLAGGGARNPVWAQIFADVIGHPVRRQTGTELGARGVASLAARGAGHDVGGWLTSHDDALVVEPGTQRAAYRRQAERFDAVLAAMESVWTPRSA</sequence>
<evidence type="ECO:0000259" key="4">
    <source>
        <dbReference type="Pfam" id="PF00370"/>
    </source>
</evidence>
<dbReference type="CDD" id="cd07802">
    <property type="entry name" value="ASKHA_NBD_FGGY_EcLyxK-like"/>
    <property type="match status" value="1"/>
</dbReference>
<dbReference type="GO" id="GO:0016301">
    <property type="term" value="F:kinase activity"/>
    <property type="evidence" value="ECO:0007669"/>
    <property type="project" value="UniProtKB-KW"/>
</dbReference>
<name>A0A1R4KCL6_9MICO</name>
<dbReference type="OrthoDB" id="9782710at2"/>
<dbReference type="EMBL" id="FUKR01000075">
    <property type="protein sequence ID" value="SJN41895.1"/>
    <property type="molecule type" value="Genomic_DNA"/>
</dbReference>
<dbReference type="InterPro" id="IPR050406">
    <property type="entry name" value="FGGY_Carb_Kinase"/>
</dbReference>
<evidence type="ECO:0000256" key="2">
    <source>
        <dbReference type="ARBA" id="ARBA00022679"/>
    </source>
</evidence>
<dbReference type="SUPFAM" id="SSF53067">
    <property type="entry name" value="Actin-like ATPase domain"/>
    <property type="match status" value="2"/>
</dbReference>
<dbReference type="InterPro" id="IPR018484">
    <property type="entry name" value="FGGY_N"/>
</dbReference>
<evidence type="ECO:0000313" key="6">
    <source>
        <dbReference type="EMBL" id="SJN41895.1"/>
    </source>
</evidence>
<evidence type="ECO:0000256" key="3">
    <source>
        <dbReference type="ARBA" id="ARBA00022777"/>
    </source>
</evidence>
<dbReference type="RefSeq" id="WP_087138585.1">
    <property type="nucleotide sequence ID" value="NZ_FUKR01000075.1"/>
</dbReference>
<dbReference type="InterPro" id="IPR043129">
    <property type="entry name" value="ATPase_NBD"/>
</dbReference>
<dbReference type="Pfam" id="PF00370">
    <property type="entry name" value="FGGY_N"/>
    <property type="match status" value="1"/>
</dbReference>
<evidence type="ECO:0000313" key="7">
    <source>
        <dbReference type="Proteomes" id="UP000196778"/>
    </source>
</evidence>
<dbReference type="PIRSF" id="PIRSF000538">
    <property type="entry name" value="GlpK"/>
    <property type="match status" value="1"/>
</dbReference>
<evidence type="ECO:0000256" key="1">
    <source>
        <dbReference type="ARBA" id="ARBA00009156"/>
    </source>
</evidence>
<feature type="domain" description="Carbohydrate kinase FGGY N-terminal" evidence="4">
    <location>
        <begin position="5"/>
        <end position="249"/>
    </location>
</feature>
<accession>A0A1R4KCL6</accession>